<dbReference type="CDD" id="cd05289">
    <property type="entry name" value="MDR_like_2"/>
    <property type="match status" value="1"/>
</dbReference>
<keyword evidence="2" id="KW-0560">Oxidoreductase</keyword>
<reference evidence="3" key="1">
    <citation type="journal article" date="2019" name="Int. J. Syst. Evol. Microbiol.">
        <title>The Global Catalogue of Microorganisms (GCM) 10K type strain sequencing project: providing services to taxonomists for standard genome sequencing and annotation.</title>
        <authorList>
            <consortium name="The Broad Institute Genomics Platform"/>
            <consortium name="The Broad Institute Genome Sequencing Center for Infectious Disease"/>
            <person name="Wu L."/>
            <person name="Ma J."/>
        </authorList>
    </citation>
    <scope>NUCLEOTIDE SEQUENCE [LARGE SCALE GENOMIC DNA]</scope>
    <source>
        <strain evidence="3">JCM 32148</strain>
    </source>
</reference>
<dbReference type="InterPro" id="IPR050700">
    <property type="entry name" value="YIM1/Zinc_Alcohol_DH_Fams"/>
</dbReference>
<dbReference type="InterPro" id="IPR011032">
    <property type="entry name" value="GroES-like_sf"/>
</dbReference>
<organism evidence="2 3">
    <name type="scientific">Micromonospora azadirachtae</name>
    <dbReference type="NCBI Taxonomy" id="1970735"/>
    <lineage>
        <taxon>Bacteria</taxon>
        <taxon>Bacillati</taxon>
        <taxon>Actinomycetota</taxon>
        <taxon>Actinomycetes</taxon>
        <taxon>Micromonosporales</taxon>
        <taxon>Micromonosporaceae</taxon>
        <taxon>Micromonospora</taxon>
    </lineage>
</organism>
<dbReference type="SUPFAM" id="SSF50129">
    <property type="entry name" value="GroES-like"/>
    <property type="match status" value="1"/>
</dbReference>
<keyword evidence="3" id="KW-1185">Reference proteome</keyword>
<dbReference type="Gene3D" id="3.40.50.720">
    <property type="entry name" value="NAD(P)-binding Rossmann-like Domain"/>
    <property type="match status" value="1"/>
</dbReference>
<evidence type="ECO:0000313" key="2">
    <source>
        <dbReference type="EMBL" id="MFD0783456.1"/>
    </source>
</evidence>
<comment type="caution">
    <text evidence="2">The sequence shown here is derived from an EMBL/GenBank/DDBJ whole genome shotgun (WGS) entry which is preliminary data.</text>
</comment>
<dbReference type="Pfam" id="PF08240">
    <property type="entry name" value="ADH_N"/>
    <property type="match status" value="1"/>
</dbReference>
<protein>
    <submittedName>
        <fullName evidence="2">NADP-dependent oxidoreductase</fullName>
        <ecNumber evidence="2">1.-.-.-</ecNumber>
    </submittedName>
</protein>
<name>A0ABW2ZXV2_9ACTN</name>
<dbReference type="InterPro" id="IPR013154">
    <property type="entry name" value="ADH-like_N"/>
</dbReference>
<dbReference type="SUPFAM" id="SSF51735">
    <property type="entry name" value="NAD(P)-binding Rossmann-fold domains"/>
    <property type="match status" value="1"/>
</dbReference>
<dbReference type="InterPro" id="IPR036291">
    <property type="entry name" value="NAD(P)-bd_dom_sf"/>
</dbReference>
<accession>A0ABW2ZXV2</accession>
<feature type="domain" description="Enoyl reductase (ER)" evidence="1">
    <location>
        <begin position="10"/>
        <end position="307"/>
    </location>
</feature>
<dbReference type="EC" id="1.-.-.-" evidence="2"/>
<proteinExistence type="predicted"/>
<dbReference type="Gene3D" id="3.90.180.10">
    <property type="entry name" value="Medium-chain alcohol dehydrogenases, catalytic domain"/>
    <property type="match status" value="1"/>
</dbReference>
<evidence type="ECO:0000313" key="3">
    <source>
        <dbReference type="Proteomes" id="UP001597053"/>
    </source>
</evidence>
<dbReference type="GO" id="GO:0016491">
    <property type="term" value="F:oxidoreductase activity"/>
    <property type="evidence" value="ECO:0007669"/>
    <property type="project" value="UniProtKB-KW"/>
</dbReference>
<dbReference type="InterPro" id="IPR020843">
    <property type="entry name" value="ER"/>
</dbReference>
<gene>
    <name evidence="2" type="ORF">ACFQZ8_05935</name>
</gene>
<evidence type="ECO:0000259" key="1">
    <source>
        <dbReference type="SMART" id="SM00829"/>
    </source>
</evidence>
<dbReference type="PANTHER" id="PTHR11695">
    <property type="entry name" value="ALCOHOL DEHYDROGENASE RELATED"/>
    <property type="match status" value="1"/>
</dbReference>
<sequence length="309" mass="32399">MKRIQYHEYGGPEVMRLEDFEPARPGSGEVLVRVRAAAVNPMDAGIRRGRLKMVTGRKFPRALGHDFSGVVEAVGDGVTRFRVGDEVLGGASIKGAGAFAEMVVAEEKGVAKKPANVSWEEAAALPTPAVTAYQALVDKGRLKAGQFVFVAGALGGVGRSAVQLALMMGASVGGSCRGTAVQEARDLGISPIVEFDFDPAKLARRFDVVLDASGKLPLASAKTLVKPGGHIVDIHPAPAKFARAALPGPYEVLVTKAVPADLEQVVRAAEKGALRMPIAGIVPLGEAIPALTEYERRTGPKHGKLIITT</sequence>
<dbReference type="PANTHER" id="PTHR11695:SF294">
    <property type="entry name" value="RETICULON-4-INTERACTING PROTEIN 1, MITOCHONDRIAL"/>
    <property type="match status" value="1"/>
</dbReference>
<dbReference type="Pfam" id="PF13602">
    <property type="entry name" value="ADH_zinc_N_2"/>
    <property type="match status" value="1"/>
</dbReference>
<dbReference type="Proteomes" id="UP001597053">
    <property type="component" value="Unassembled WGS sequence"/>
</dbReference>
<dbReference type="SMART" id="SM00829">
    <property type="entry name" value="PKS_ER"/>
    <property type="match status" value="1"/>
</dbReference>
<dbReference type="EMBL" id="JBHTHM010000149">
    <property type="protein sequence ID" value="MFD0783456.1"/>
    <property type="molecule type" value="Genomic_DNA"/>
</dbReference>